<gene>
    <name evidence="1" type="ORF">BXY82_1519</name>
</gene>
<evidence type="ECO:0000313" key="2">
    <source>
        <dbReference type="Proteomes" id="UP000294689"/>
    </source>
</evidence>
<accession>A0A4R7PX26</accession>
<keyword evidence="2" id="KW-1185">Reference proteome</keyword>
<dbReference type="InterPro" id="IPR011008">
    <property type="entry name" value="Dimeric_a/b-barrel"/>
</dbReference>
<dbReference type="Proteomes" id="UP000294689">
    <property type="component" value="Unassembled WGS sequence"/>
</dbReference>
<dbReference type="InterPro" id="IPR008000">
    <property type="entry name" value="Rham/fucose_mutarotase"/>
</dbReference>
<dbReference type="RefSeq" id="WP_133757570.1">
    <property type="nucleotide sequence ID" value="NZ_SOBW01000008.1"/>
</dbReference>
<dbReference type="AlphaFoldDB" id="A0A4R7PX26"/>
<dbReference type="OrthoDB" id="1430580at2"/>
<dbReference type="InterPro" id="IPR052996">
    <property type="entry name" value="Carb_Metab_Mutarotase"/>
</dbReference>
<dbReference type="Pfam" id="PF05336">
    <property type="entry name" value="rhaM"/>
    <property type="match status" value="1"/>
</dbReference>
<organism evidence="1 2">
    <name type="scientific">Gelidibacter sediminis</name>
    <dbReference type="NCBI Taxonomy" id="1608710"/>
    <lineage>
        <taxon>Bacteria</taxon>
        <taxon>Pseudomonadati</taxon>
        <taxon>Bacteroidota</taxon>
        <taxon>Flavobacteriia</taxon>
        <taxon>Flavobacteriales</taxon>
        <taxon>Flavobacteriaceae</taxon>
        <taxon>Gelidibacter</taxon>
    </lineage>
</organism>
<dbReference type="Gene3D" id="3.30.70.100">
    <property type="match status" value="1"/>
</dbReference>
<dbReference type="PANTHER" id="PTHR43239">
    <property type="entry name" value="UPF0734 PROTEIN DDB_G0273871/DDB_G0273177"/>
    <property type="match status" value="1"/>
</dbReference>
<dbReference type="SUPFAM" id="SSF54909">
    <property type="entry name" value="Dimeric alpha+beta barrel"/>
    <property type="match status" value="1"/>
</dbReference>
<dbReference type="EMBL" id="SOBW01000008">
    <property type="protein sequence ID" value="TDU39495.1"/>
    <property type="molecule type" value="Genomic_DNA"/>
</dbReference>
<dbReference type="PANTHER" id="PTHR43239:SF1">
    <property type="entry name" value="UPF0734 PROTEIN DDB_G0273871_DDB_G0273177"/>
    <property type="match status" value="1"/>
</dbReference>
<proteinExistence type="predicted"/>
<sequence length="113" mass="13514">MKTYRHCFALDLINDDELISAYKKHHQKVWPEIVESITDSGILNLEIYSVENRLFMIMDVNESFSFDEKTKNDANNPTVQEWESLMWKYQQALPTAKEDEKWLLMEKIYHLKA</sequence>
<evidence type="ECO:0000313" key="1">
    <source>
        <dbReference type="EMBL" id="TDU39495.1"/>
    </source>
</evidence>
<dbReference type="GO" id="GO:0016857">
    <property type="term" value="F:racemase and epimerase activity, acting on carbohydrates and derivatives"/>
    <property type="evidence" value="ECO:0007669"/>
    <property type="project" value="InterPro"/>
</dbReference>
<name>A0A4R7PX26_9FLAO</name>
<protein>
    <submittedName>
        <fullName evidence="1">L-rhamnose mutarotase</fullName>
    </submittedName>
</protein>
<comment type="caution">
    <text evidence="1">The sequence shown here is derived from an EMBL/GenBank/DDBJ whole genome shotgun (WGS) entry which is preliminary data.</text>
</comment>
<reference evidence="1 2" key="1">
    <citation type="submission" date="2019-03" db="EMBL/GenBank/DDBJ databases">
        <title>Genomic Encyclopedia of Archaeal and Bacterial Type Strains, Phase II (KMG-II): from individual species to whole genera.</title>
        <authorList>
            <person name="Goeker M."/>
        </authorList>
    </citation>
    <scope>NUCLEOTIDE SEQUENCE [LARGE SCALE GENOMIC DNA]</scope>
    <source>
        <strain evidence="1 2">DSM 28135</strain>
    </source>
</reference>